<evidence type="ECO:0000313" key="4">
    <source>
        <dbReference type="Proteomes" id="UP000078343"/>
    </source>
</evidence>
<dbReference type="RefSeq" id="XP_018697785.1">
    <property type="nucleotide sequence ID" value="XM_018831906.1"/>
</dbReference>
<organism evidence="3 4">
    <name type="scientific">Fonsecaea erecta</name>
    <dbReference type="NCBI Taxonomy" id="1367422"/>
    <lineage>
        <taxon>Eukaryota</taxon>
        <taxon>Fungi</taxon>
        <taxon>Dikarya</taxon>
        <taxon>Ascomycota</taxon>
        <taxon>Pezizomycotina</taxon>
        <taxon>Eurotiomycetes</taxon>
        <taxon>Chaetothyriomycetidae</taxon>
        <taxon>Chaetothyriales</taxon>
        <taxon>Herpotrichiellaceae</taxon>
        <taxon>Fonsecaea</taxon>
    </lineage>
</organism>
<proteinExistence type="predicted"/>
<protein>
    <submittedName>
        <fullName evidence="3">Uncharacterized protein</fullName>
    </submittedName>
</protein>
<name>A0A178ZX58_9EURO</name>
<comment type="caution">
    <text evidence="3">The sequence shown here is derived from an EMBL/GenBank/DDBJ whole genome shotgun (WGS) entry which is preliminary data.</text>
</comment>
<reference evidence="3 4" key="1">
    <citation type="submission" date="2016-04" db="EMBL/GenBank/DDBJ databases">
        <title>Draft genome of Fonsecaea erecta CBS 125763.</title>
        <authorList>
            <person name="Weiss V.A."/>
            <person name="Vicente V.A."/>
            <person name="Raittz R.T."/>
            <person name="Moreno L.F."/>
            <person name="De Souza E.M."/>
            <person name="Pedrosa F.O."/>
            <person name="Steffens M.B."/>
            <person name="Faoro H."/>
            <person name="Tadra-Sfeir M.Z."/>
            <person name="Najafzadeh M.J."/>
            <person name="Felipe M.S."/>
            <person name="Teixeira M."/>
            <person name="Sun J."/>
            <person name="Xi L."/>
            <person name="Gomes R."/>
            <person name="De Azevedo C.M."/>
            <person name="Salgado C.G."/>
            <person name="Da Silva M.B."/>
            <person name="Nascimento M.F."/>
            <person name="Queiroz-Telles F."/>
            <person name="Attili D.S."/>
            <person name="Gorbushina A."/>
        </authorList>
    </citation>
    <scope>NUCLEOTIDE SEQUENCE [LARGE SCALE GENOMIC DNA]</scope>
    <source>
        <strain evidence="3 4">CBS 125763</strain>
    </source>
</reference>
<dbReference type="OrthoDB" id="4161737at2759"/>
<feature type="region of interest" description="Disordered" evidence="1">
    <location>
        <begin position="238"/>
        <end position="344"/>
    </location>
</feature>
<accession>A0A178ZX58</accession>
<feature type="chain" id="PRO_5008098817" evidence="2">
    <location>
        <begin position="22"/>
        <end position="374"/>
    </location>
</feature>
<evidence type="ECO:0000256" key="2">
    <source>
        <dbReference type="SAM" id="SignalP"/>
    </source>
</evidence>
<feature type="compositionally biased region" description="Pro residues" evidence="1">
    <location>
        <begin position="238"/>
        <end position="255"/>
    </location>
</feature>
<feature type="region of interest" description="Disordered" evidence="1">
    <location>
        <begin position="92"/>
        <end position="135"/>
    </location>
</feature>
<dbReference type="GeneID" id="30004560"/>
<dbReference type="EMBL" id="LVYI01000001">
    <property type="protein sequence ID" value="OAP64418.1"/>
    <property type="molecule type" value="Genomic_DNA"/>
</dbReference>
<sequence>MPAIKSTFLAMLAVSAAVAVALPSPQTATDDAPDAVSLHLEVQCGCWNLCTLEALGDASITGCDSTCDPQFLCETIDAQTGGPTTIVAATATPAASASASDNSKRDGSHGGMLPPPFNPFGPGGEFETMGEDSQPTKVKGKAKRALNLRPPPVPTIPSDPPFPGYLVKVKRTPERPIKPWPACEPGEANCPPVFELGTREAPSTGERPVDASIINPCPQGVVCEAAVVGKRDPEPLPPINPFPCPHGPDCPPPPIGDAWKRSAAEPSIPVRTPTGSNPCPPDSSLSCDPPILTGGLLPSSATTKEEKRDPKPQTPEFPDLDDTGRYPKHKIPRGPLAGDGAGGFEKRRINWDLTIKGTCNGGGCGGEVSVTIHF</sequence>
<gene>
    <name evidence="3" type="ORF">AYL99_00390</name>
</gene>
<feature type="signal peptide" evidence="2">
    <location>
        <begin position="1"/>
        <end position="21"/>
    </location>
</feature>
<dbReference type="AlphaFoldDB" id="A0A178ZX58"/>
<evidence type="ECO:0000313" key="3">
    <source>
        <dbReference type="EMBL" id="OAP64418.1"/>
    </source>
</evidence>
<keyword evidence="2" id="KW-0732">Signal</keyword>
<evidence type="ECO:0000256" key="1">
    <source>
        <dbReference type="SAM" id="MobiDB-lite"/>
    </source>
</evidence>
<dbReference type="Proteomes" id="UP000078343">
    <property type="component" value="Unassembled WGS sequence"/>
</dbReference>
<keyword evidence="4" id="KW-1185">Reference proteome</keyword>